<dbReference type="EMBL" id="EU958252">
    <property type="protein sequence ID" value="ACG30370.1"/>
    <property type="molecule type" value="mRNA"/>
</dbReference>
<evidence type="ECO:0000256" key="1">
    <source>
        <dbReference type="SAM" id="MobiDB-lite"/>
    </source>
</evidence>
<accession>B6SZT7</accession>
<dbReference type="AlphaFoldDB" id="B6SZT7"/>
<feature type="region of interest" description="Disordered" evidence="1">
    <location>
        <begin position="1"/>
        <end position="24"/>
    </location>
</feature>
<sequence>MEKDGAPKPAAATAQEPEGTHQPTWWAQTQWASIKRKARGASEYAMLRTRQGITLFGEPKLGSLIKAKGASANDESSQ</sequence>
<proteinExistence type="evidence at transcript level"/>
<protein>
    <submittedName>
        <fullName evidence="2">Uncharacterized protein</fullName>
    </submittedName>
</protein>
<name>B6SZT7_MAIZE</name>
<evidence type="ECO:0000313" key="2">
    <source>
        <dbReference type="EMBL" id="ACG30370.1"/>
    </source>
</evidence>
<dbReference type="ExpressionAtlas" id="B6SZT7">
    <property type="expression patterns" value="baseline"/>
</dbReference>
<organism evidence="2">
    <name type="scientific">Zea mays</name>
    <name type="common">Maize</name>
    <dbReference type="NCBI Taxonomy" id="4577"/>
    <lineage>
        <taxon>Eukaryota</taxon>
        <taxon>Viridiplantae</taxon>
        <taxon>Streptophyta</taxon>
        <taxon>Embryophyta</taxon>
        <taxon>Tracheophyta</taxon>
        <taxon>Spermatophyta</taxon>
        <taxon>Magnoliopsida</taxon>
        <taxon>Liliopsida</taxon>
        <taxon>Poales</taxon>
        <taxon>Poaceae</taxon>
        <taxon>PACMAD clade</taxon>
        <taxon>Panicoideae</taxon>
        <taxon>Andropogonodae</taxon>
        <taxon>Andropogoneae</taxon>
        <taxon>Tripsacinae</taxon>
        <taxon>Zea</taxon>
    </lineage>
</organism>
<reference evidence="2" key="1">
    <citation type="journal article" date="2009" name="Plant Mol. Biol.">
        <title>Insights into corn genes derived from large-scale cDNA sequencing.</title>
        <authorList>
            <person name="Alexandrov N.N."/>
            <person name="Brover V.V."/>
            <person name="Freidin S."/>
            <person name="Troukhan M.E."/>
            <person name="Tatarinova T.V."/>
            <person name="Zhang H."/>
            <person name="Swaller T.J."/>
            <person name="Lu Y.P."/>
            <person name="Bouck J."/>
            <person name="Flavell R.B."/>
            <person name="Feldmann K.A."/>
        </authorList>
    </citation>
    <scope>NUCLEOTIDE SEQUENCE</scope>
</reference>